<gene>
    <name evidence="3" type="ORF">DFR47_10658</name>
</gene>
<dbReference type="AlphaFoldDB" id="A0A366DUU7"/>
<dbReference type="Gene3D" id="3.50.50.60">
    <property type="entry name" value="FAD/NAD(P)-binding domain"/>
    <property type="match status" value="2"/>
</dbReference>
<name>A0A366DUU7_9HYPH</name>
<keyword evidence="4" id="KW-1185">Reference proteome</keyword>
<dbReference type="SUPFAM" id="SSF54373">
    <property type="entry name" value="FAD-linked reductases, C-terminal domain"/>
    <property type="match status" value="1"/>
</dbReference>
<evidence type="ECO:0000313" key="3">
    <source>
        <dbReference type="EMBL" id="RBO92978.1"/>
    </source>
</evidence>
<dbReference type="EMBL" id="QNRH01000006">
    <property type="protein sequence ID" value="RBO92978.1"/>
    <property type="molecule type" value="Genomic_DNA"/>
</dbReference>
<comment type="caution">
    <text evidence="3">The sequence shown here is derived from an EMBL/GenBank/DDBJ whole genome shotgun (WGS) entry which is preliminary data.</text>
</comment>
<feature type="domain" description="FAD dependent oxidoreductase" evidence="2">
    <location>
        <begin position="18"/>
        <end position="407"/>
    </location>
</feature>
<sequence>MASVDNVNVDGNQKHSEVIIIGAGIVGIAAAAVLSEAGHSVLVLDRTGICEETSSGNAAALAFSEILPLASKGVMKKVPGWLLDPLGPFAIRPSYVVKLLPWLYRFWRASSASALRNSTQVQGQMMQLAEKEMLALAERAGITDMIHHEGNLELYESEAELQAAMSGWEAKKQAGIDFKVVRGTELAALQPGLDARFVVGCFVPKWKNVSDPKLYGKALWAYAEKLGARYQQATVSAITQRPTGAEVTLANGEVLHGRKLIIAAGAWSHHLSAQLGDAVPLETERGYNTTLPVGAGDIRRQLTFPGHAFVITPLTTGVRVGGAVELGGLILPPNYARSEAMLKKAKQFLPQLKTEGGRQWMGYRPSTPDTLPVIGYSSTSNDIIYAFGHGHLGLTQSAATARLVTQLLNHETTALPVSAFSPKRF</sequence>
<dbReference type="PANTHER" id="PTHR13847">
    <property type="entry name" value="SARCOSINE DEHYDROGENASE-RELATED"/>
    <property type="match status" value="1"/>
</dbReference>
<keyword evidence="1" id="KW-0560">Oxidoreductase</keyword>
<dbReference type="Pfam" id="PF01266">
    <property type="entry name" value="DAO"/>
    <property type="match status" value="1"/>
</dbReference>
<proteinExistence type="predicted"/>
<evidence type="ECO:0000313" key="4">
    <source>
        <dbReference type="Proteomes" id="UP000252893"/>
    </source>
</evidence>
<protein>
    <submittedName>
        <fullName evidence="3">D-amino-acid dehydrogenase</fullName>
    </submittedName>
</protein>
<evidence type="ECO:0000256" key="1">
    <source>
        <dbReference type="ARBA" id="ARBA00023002"/>
    </source>
</evidence>
<dbReference type="InterPro" id="IPR036188">
    <property type="entry name" value="FAD/NAD-bd_sf"/>
</dbReference>
<dbReference type="GO" id="GO:0016491">
    <property type="term" value="F:oxidoreductase activity"/>
    <property type="evidence" value="ECO:0007669"/>
    <property type="project" value="UniProtKB-KW"/>
</dbReference>
<evidence type="ECO:0000259" key="2">
    <source>
        <dbReference type="Pfam" id="PF01266"/>
    </source>
</evidence>
<dbReference type="OrthoDB" id="9805337at2"/>
<dbReference type="Proteomes" id="UP000252893">
    <property type="component" value="Unassembled WGS sequence"/>
</dbReference>
<organism evidence="3 4">
    <name type="scientific">Pseudochrobactrum asaccharolyticum</name>
    <dbReference type="NCBI Taxonomy" id="354351"/>
    <lineage>
        <taxon>Bacteria</taxon>
        <taxon>Pseudomonadati</taxon>
        <taxon>Pseudomonadota</taxon>
        <taxon>Alphaproteobacteria</taxon>
        <taxon>Hyphomicrobiales</taxon>
        <taxon>Brucellaceae</taxon>
        <taxon>Pseudochrobactrum</taxon>
    </lineage>
</organism>
<dbReference type="GO" id="GO:0005737">
    <property type="term" value="C:cytoplasm"/>
    <property type="evidence" value="ECO:0007669"/>
    <property type="project" value="TreeGrafter"/>
</dbReference>
<dbReference type="SUPFAM" id="SSF51905">
    <property type="entry name" value="FAD/NAD(P)-binding domain"/>
    <property type="match status" value="1"/>
</dbReference>
<accession>A0A366DUU7</accession>
<dbReference type="InterPro" id="IPR006076">
    <property type="entry name" value="FAD-dep_OxRdtase"/>
</dbReference>
<dbReference type="Gene3D" id="3.30.9.10">
    <property type="entry name" value="D-Amino Acid Oxidase, subunit A, domain 2"/>
    <property type="match status" value="1"/>
</dbReference>
<dbReference type="PANTHER" id="PTHR13847:SF289">
    <property type="entry name" value="GLYCINE OXIDASE"/>
    <property type="match status" value="1"/>
</dbReference>
<reference evidence="3 4" key="1">
    <citation type="submission" date="2018-06" db="EMBL/GenBank/DDBJ databases">
        <title>Genomic Encyclopedia of Type Strains, Phase IV (KMG-IV): sequencing the most valuable type-strain genomes for metagenomic binning, comparative biology and taxonomic classification.</title>
        <authorList>
            <person name="Goeker M."/>
        </authorList>
    </citation>
    <scope>NUCLEOTIDE SEQUENCE [LARGE SCALE GENOMIC DNA]</scope>
    <source>
        <strain evidence="3 4">DSM 25619</strain>
    </source>
</reference>
<dbReference type="RefSeq" id="WP_113945272.1">
    <property type="nucleotide sequence ID" value="NZ_JBHEEG010000007.1"/>
</dbReference>